<feature type="non-terminal residue" evidence="2">
    <location>
        <position position="1"/>
    </location>
</feature>
<dbReference type="SUPFAM" id="SSF51445">
    <property type="entry name" value="(Trans)glycosidases"/>
    <property type="match status" value="1"/>
</dbReference>
<reference evidence="2 3" key="1">
    <citation type="submission" date="2016-12" db="EMBL/GenBank/DDBJ databases">
        <title>Amycolatopsis keratiniphila subsp. keratiniphila genome sequencing and assembly.</title>
        <authorList>
            <person name="Mayilraj S."/>
            <person name="Kaur N."/>
        </authorList>
    </citation>
    <scope>NUCLEOTIDE SEQUENCE [LARGE SCALE GENOMIC DNA]</scope>
    <source>
        <strain evidence="2 3">DSM 44409</strain>
    </source>
</reference>
<proteinExistence type="predicted"/>
<keyword evidence="2" id="KW-0378">Hydrolase</keyword>
<evidence type="ECO:0000313" key="2">
    <source>
        <dbReference type="EMBL" id="ONF61980.1"/>
    </source>
</evidence>
<feature type="region of interest" description="Disordered" evidence="1">
    <location>
        <begin position="191"/>
        <end position="213"/>
    </location>
</feature>
<dbReference type="Proteomes" id="UP000076660">
    <property type="component" value="Unassembled WGS sequence"/>
</dbReference>
<organism evidence="2 3">
    <name type="scientific">Amycolatopsis keratiniphila subsp. keratiniphila</name>
    <dbReference type="NCBI Taxonomy" id="227715"/>
    <lineage>
        <taxon>Bacteria</taxon>
        <taxon>Bacillati</taxon>
        <taxon>Actinomycetota</taxon>
        <taxon>Actinomycetes</taxon>
        <taxon>Pseudonocardiales</taxon>
        <taxon>Pseudonocardiaceae</taxon>
        <taxon>Amycolatopsis</taxon>
        <taxon>Amycolatopsis japonica group</taxon>
    </lineage>
</organism>
<dbReference type="PANTHER" id="PTHR42732:SF2">
    <property type="entry name" value="BETA-MANNOSIDASE"/>
    <property type="match status" value="1"/>
</dbReference>
<dbReference type="InterPro" id="IPR017853">
    <property type="entry name" value="GH"/>
</dbReference>
<dbReference type="PANTHER" id="PTHR42732">
    <property type="entry name" value="BETA-GALACTOSIDASE"/>
    <property type="match status" value="1"/>
</dbReference>
<sequence>PEAQERFEAELTEMIEQLRGVTSIVGWVPFNEGWGEFDTARIAKLVKDLDPTRQVIANSGVNCCFSRPDTGAGDVYDDHTYVGPGSPAVKDHRVIVDGEYGGLGLVVDGHRWPGEPQAYEMTPTPAQLTKRYAEVSENLERIVAGTGLSGAIYTQTTDVENEVNGLLTYDRRVVKADAGIVAARNRAVIETGQSGRASTGPPESRTRTGTPSS</sequence>
<dbReference type="AlphaFoldDB" id="A0A1W2LGZ2"/>
<dbReference type="Gene3D" id="3.20.20.80">
    <property type="entry name" value="Glycosidases"/>
    <property type="match status" value="1"/>
</dbReference>
<evidence type="ECO:0000256" key="1">
    <source>
        <dbReference type="SAM" id="MobiDB-lite"/>
    </source>
</evidence>
<protein>
    <submittedName>
        <fullName evidence="2">Glycoside hydrolase</fullName>
    </submittedName>
</protein>
<comment type="caution">
    <text evidence="2">The sequence shown here is derived from an EMBL/GenBank/DDBJ whole genome shotgun (WGS) entry which is preliminary data.</text>
</comment>
<gene>
    <name evidence="2" type="ORF">AVR91_0240920</name>
</gene>
<accession>A0A1W2LGZ2</accession>
<name>A0A1W2LGZ2_9PSEU</name>
<evidence type="ECO:0000313" key="3">
    <source>
        <dbReference type="Proteomes" id="UP000076660"/>
    </source>
</evidence>
<dbReference type="GO" id="GO:0016787">
    <property type="term" value="F:hydrolase activity"/>
    <property type="evidence" value="ECO:0007669"/>
    <property type="project" value="UniProtKB-KW"/>
</dbReference>
<dbReference type="InterPro" id="IPR051913">
    <property type="entry name" value="GH2_Domain-Containing"/>
</dbReference>
<dbReference type="EMBL" id="LQMT02000050">
    <property type="protein sequence ID" value="ONF61980.1"/>
    <property type="molecule type" value="Genomic_DNA"/>
</dbReference>